<proteinExistence type="predicted"/>
<gene>
    <name evidence="1" type="ORF">MNB_SV-15-645</name>
</gene>
<reference evidence="1" key="1">
    <citation type="submission" date="2016-10" db="EMBL/GenBank/DDBJ databases">
        <authorList>
            <person name="de Groot N.N."/>
        </authorList>
    </citation>
    <scope>NUCLEOTIDE SEQUENCE</scope>
</reference>
<evidence type="ECO:0008006" key="2">
    <source>
        <dbReference type="Google" id="ProtNLM"/>
    </source>
</evidence>
<accession>A0A1W1EHI9</accession>
<organism evidence="1">
    <name type="scientific">hydrothermal vent metagenome</name>
    <dbReference type="NCBI Taxonomy" id="652676"/>
    <lineage>
        <taxon>unclassified sequences</taxon>
        <taxon>metagenomes</taxon>
        <taxon>ecological metagenomes</taxon>
    </lineage>
</organism>
<name>A0A1W1EHI9_9ZZZZ</name>
<dbReference type="EMBL" id="FRYL01000004">
    <property type="protein sequence ID" value="SHO80319.1"/>
    <property type="molecule type" value="Genomic_DNA"/>
</dbReference>
<dbReference type="PROSITE" id="PS51257">
    <property type="entry name" value="PROKAR_LIPOPROTEIN"/>
    <property type="match status" value="1"/>
</dbReference>
<dbReference type="AlphaFoldDB" id="A0A1W1EHI9"/>
<sequence length="52" mass="5731">MKKLYLIILLLLMIGCGSSSTKVVEDNDVVSNSTIPYPNIKNSKRPPTIPDI</sequence>
<evidence type="ECO:0000313" key="1">
    <source>
        <dbReference type="EMBL" id="SHO80319.1"/>
    </source>
</evidence>
<protein>
    <recommendedName>
        <fullName evidence="2">Lipoprotein</fullName>
    </recommendedName>
</protein>